<accession>A0ABP0GMF3</accession>
<dbReference type="InterPro" id="IPR043129">
    <property type="entry name" value="ATPase_NBD"/>
</dbReference>
<dbReference type="PRINTS" id="PR00190">
    <property type="entry name" value="ACTIN"/>
</dbReference>
<comment type="similarity">
    <text evidence="1">Belongs to the actin family.</text>
</comment>
<evidence type="ECO:0008006" key="4">
    <source>
        <dbReference type="Google" id="ProtNLM"/>
    </source>
</evidence>
<dbReference type="Gene3D" id="3.30.420.40">
    <property type="match status" value="2"/>
</dbReference>
<dbReference type="SMART" id="SM00268">
    <property type="entry name" value="ACTIN"/>
    <property type="match status" value="1"/>
</dbReference>
<dbReference type="Pfam" id="PF00022">
    <property type="entry name" value="Actin"/>
    <property type="match status" value="1"/>
</dbReference>
<dbReference type="PROSITE" id="PS00432">
    <property type="entry name" value="ACTINS_2"/>
    <property type="match status" value="1"/>
</dbReference>
<comment type="caution">
    <text evidence="2">The sequence shown here is derived from an EMBL/GenBank/DDBJ whole genome shotgun (WGS) entry which is preliminary data.</text>
</comment>
<dbReference type="EMBL" id="CAWYQH010000130">
    <property type="protein sequence ID" value="CAK8692916.1"/>
    <property type="molecule type" value="Genomic_DNA"/>
</dbReference>
<sequence>MDEDNVVAIVIDNGSFMIKAGFAGDDAPRSIFRPIVGRPRTQSHHVGMEYKDTYVGDEAQIGRDILTRVVPAIDRGIVTNWDDMEKVWHHIFYNELRVAPEDYKVLISEKEINPKRNRERMTQIMFEKFATPAMVLAKQSVLALYATGRTTGLVIDSGHGVTYSVPIYEGYALPHAVIKLDFGGDNLTDYFKKLINERGYSFTTTAERKIVRDIKEKLCYVAFDFEQEIQTTTDSLKKSYELLPNRQVISVDKERFSCTEALFQPSLIGLEIPGIHRAIYSSIMKCNVDIDIKKLYDNVVLSGGNTMFAGVAERIKKELGAFAPSSAKVKIIARPERKYSVWIGGSILASLSSFQQMWISKQEYDESGPSIVHHCFIANETMILKGKTPAIRQAVELGCVTNWNDMERIQNSAVYRKYSIIGNGNKKSPKNTSKIKRIMEALDFKLCRKTKTS</sequence>
<gene>
    <name evidence="2" type="ORF">CVLEPA_LOCUS26149</name>
</gene>
<evidence type="ECO:0000313" key="2">
    <source>
        <dbReference type="EMBL" id="CAK8692916.1"/>
    </source>
</evidence>
<dbReference type="PANTHER" id="PTHR11937">
    <property type="entry name" value="ACTIN"/>
    <property type="match status" value="1"/>
</dbReference>
<reference evidence="2 3" key="1">
    <citation type="submission" date="2024-02" db="EMBL/GenBank/DDBJ databases">
        <authorList>
            <person name="Daric V."/>
            <person name="Darras S."/>
        </authorList>
    </citation>
    <scope>NUCLEOTIDE SEQUENCE [LARGE SCALE GENOMIC DNA]</scope>
</reference>
<dbReference type="Gene3D" id="3.90.640.10">
    <property type="entry name" value="Actin, Chain A, domain 4"/>
    <property type="match status" value="1"/>
</dbReference>
<keyword evidence="3" id="KW-1185">Reference proteome</keyword>
<evidence type="ECO:0000256" key="1">
    <source>
        <dbReference type="RuleBase" id="RU000487"/>
    </source>
</evidence>
<proteinExistence type="inferred from homology"/>
<dbReference type="InterPro" id="IPR004000">
    <property type="entry name" value="Actin"/>
</dbReference>
<dbReference type="InterPro" id="IPR004001">
    <property type="entry name" value="Actin_CS"/>
</dbReference>
<name>A0ABP0GMF3_CLALP</name>
<organism evidence="2 3">
    <name type="scientific">Clavelina lepadiformis</name>
    <name type="common">Light-bulb sea squirt</name>
    <name type="synonym">Ascidia lepadiformis</name>
    <dbReference type="NCBI Taxonomy" id="159417"/>
    <lineage>
        <taxon>Eukaryota</taxon>
        <taxon>Metazoa</taxon>
        <taxon>Chordata</taxon>
        <taxon>Tunicata</taxon>
        <taxon>Ascidiacea</taxon>
        <taxon>Aplousobranchia</taxon>
        <taxon>Clavelinidae</taxon>
        <taxon>Clavelina</taxon>
    </lineage>
</organism>
<evidence type="ECO:0000313" key="3">
    <source>
        <dbReference type="Proteomes" id="UP001642483"/>
    </source>
</evidence>
<dbReference type="Proteomes" id="UP001642483">
    <property type="component" value="Unassembled WGS sequence"/>
</dbReference>
<protein>
    <recommendedName>
        <fullName evidence="4">Actin</fullName>
    </recommendedName>
</protein>
<dbReference type="SUPFAM" id="SSF53067">
    <property type="entry name" value="Actin-like ATPase domain"/>
    <property type="match status" value="2"/>
</dbReference>